<dbReference type="GO" id="GO:0060170">
    <property type="term" value="C:ciliary membrane"/>
    <property type="evidence" value="ECO:0007669"/>
    <property type="project" value="UniProtKB-SubCell"/>
</dbReference>
<feature type="transmembrane region" description="Helical" evidence="19">
    <location>
        <begin position="145"/>
        <end position="170"/>
    </location>
</feature>
<dbReference type="FunFam" id="1.20.1070.10:FF:000128">
    <property type="entry name" value="Seven TM Receptor"/>
    <property type="match status" value="2"/>
</dbReference>
<evidence type="ECO:0000256" key="14">
    <source>
        <dbReference type="ARBA" id="ARBA00061678"/>
    </source>
</evidence>
<keyword evidence="10" id="KW-0675">Receptor</keyword>
<comment type="subcellular location">
    <subcellularLocation>
        <location evidence="1">Cell projection</location>
        <location evidence="1">Cilium membrane</location>
        <topology evidence="1">Multi-pass membrane protein</topology>
    </subcellularLocation>
</comment>
<keyword evidence="12" id="KW-0966">Cell projection</keyword>
<feature type="transmembrane region" description="Helical" evidence="19">
    <location>
        <begin position="226"/>
        <end position="244"/>
    </location>
</feature>
<organism evidence="20 21">
    <name type="scientific">Caenorhabditis tropicalis</name>
    <dbReference type="NCBI Taxonomy" id="1561998"/>
    <lineage>
        <taxon>Eukaryota</taxon>
        <taxon>Metazoa</taxon>
        <taxon>Ecdysozoa</taxon>
        <taxon>Nematoda</taxon>
        <taxon>Chromadorea</taxon>
        <taxon>Rhabditida</taxon>
        <taxon>Rhabditina</taxon>
        <taxon>Rhabditomorpha</taxon>
        <taxon>Rhabditoidea</taxon>
        <taxon>Rhabditidae</taxon>
        <taxon>Peloderinae</taxon>
        <taxon>Caenorhabditis</taxon>
    </lineage>
</organism>
<dbReference type="GO" id="GO:0006935">
    <property type="term" value="P:chemotaxis"/>
    <property type="evidence" value="ECO:0007669"/>
    <property type="project" value="UniProtKB-KW"/>
</dbReference>
<dbReference type="GO" id="GO:0042048">
    <property type="term" value="P:olfactory behavior"/>
    <property type="evidence" value="ECO:0007669"/>
    <property type="project" value="TreeGrafter"/>
</dbReference>
<dbReference type="InterPro" id="IPR019428">
    <property type="entry name" value="7TM_GPCR_serpentine_rcpt_Str"/>
</dbReference>
<feature type="transmembrane region" description="Helical" evidence="19">
    <location>
        <begin position="381"/>
        <end position="406"/>
    </location>
</feature>
<keyword evidence="9 19" id="KW-0472">Membrane</keyword>
<evidence type="ECO:0000256" key="1">
    <source>
        <dbReference type="ARBA" id="ARBA00004272"/>
    </source>
</evidence>
<dbReference type="PANTHER" id="PTHR22943:SF40">
    <property type="entry name" value="SEVEN TM RECEPTOR"/>
    <property type="match status" value="1"/>
</dbReference>
<evidence type="ECO:0000256" key="6">
    <source>
        <dbReference type="ARBA" id="ARBA00022725"/>
    </source>
</evidence>
<keyword evidence="2" id="KW-1003">Cell membrane</keyword>
<protein>
    <recommendedName>
        <fullName evidence="16">Serpentine receptor class r-10</fullName>
    </recommendedName>
    <alternativeName>
        <fullName evidence="17">Odorant response abnormal protein 10</fullName>
    </alternativeName>
    <alternativeName>
        <fullName evidence="18">Olfactory receptor 10</fullName>
    </alternativeName>
</protein>
<accession>A0A1I7V1L9</accession>
<sequence length="638" mass="72048">MLATVTKPFVHSYASRVIVIVDAKNSWFGRDVTKILNSCICGFYGCSVTILAIHFMYRYGSLDKARRTLFEGWRFVFWCLIPVVYGIIWGLTIFFIFPEDDGFTELIRKDIWDYFELKVEDIVYTGPYYYPEDRNGLGSIEPLPLFGMLVLWFVIGSSSLTVMFFGFRCYKTMRSLLSHSTSKFTQGLQQQLFKALVWQYVHSYTSRVIVIVDVKNSMFSRPVNKILNSLICGFYGCSVSIFAIHFMYRYGALDKNQHFKGWKLAVLCSIPIFYGVIWGLTMHFVFEEDPAFTEFIRKDIWDLFELPVEDIVYTGSYYYPQDKNGVKEMNWRAAGGMAVLWFVIGSSSLTVIYFGLNCYFEIRNLGKGFSKKLQSQLFRALVIQAAIPLLLLYIPCSIVFVCPLIQIDLGNMSAFISVSVAIYPAIDPLPTLLIVKSYRKATKVFSLAILVQVSYATNRDSVMTLATSTLGLTFYTAAELTVIAKCCEPQFYATPNNNTAILQAGKKCILQNSSNKALQALALYSNANNCLNPETVDSVISELVPAVQALSDPFVTKVKSNLSNCKSTNTQTGAAKQEACLEKVYGIVLNTLSVEYIDNICKQVVNENVTPQEWSCGLKYIPSLVTFSKYSCSKIVKN</sequence>
<feature type="transmembrane region" description="Helical" evidence="19">
    <location>
        <begin position="338"/>
        <end position="360"/>
    </location>
</feature>
<evidence type="ECO:0000256" key="11">
    <source>
        <dbReference type="ARBA" id="ARBA00023180"/>
    </source>
</evidence>
<evidence type="ECO:0000256" key="5">
    <source>
        <dbReference type="ARBA" id="ARBA00022692"/>
    </source>
</evidence>
<comment type="subunit">
    <text evidence="15">Interacts with odr-4.</text>
</comment>
<comment type="function">
    <text evidence="13">An odorant receptor which affects chemotaxis to the volatile odorant diacetyl. Specifies AWA neuronal cell fate via the odr-7 pathway.</text>
</comment>
<evidence type="ECO:0000256" key="15">
    <source>
        <dbReference type="ARBA" id="ARBA00064300"/>
    </source>
</evidence>
<keyword evidence="3" id="KW-0145">Chemotaxis</keyword>
<evidence type="ECO:0000256" key="8">
    <source>
        <dbReference type="ARBA" id="ARBA00023069"/>
    </source>
</evidence>
<dbReference type="Proteomes" id="UP000095282">
    <property type="component" value="Unplaced"/>
</dbReference>
<keyword evidence="7 19" id="KW-1133">Transmembrane helix</keyword>
<evidence type="ECO:0000256" key="3">
    <source>
        <dbReference type="ARBA" id="ARBA00022500"/>
    </source>
</evidence>
<evidence type="ECO:0000256" key="2">
    <source>
        <dbReference type="ARBA" id="ARBA00022475"/>
    </source>
</evidence>
<evidence type="ECO:0000256" key="13">
    <source>
        <dbReference type="ARBA" id="ARBA00054965"/>
    </source>
</evidence>
<keyword evidence="11" id="KW-0325">Glycoprotein</keyword>
<comment type="similarity">
    <text evidence="14">Belongs to the nematode receptor-like protein str family.</text>
</comment>
<keyword evidence="5 19" id="KW-0812">Transmembrane</keyword>
<feature type="transmembrane region" description="Helical" evidence="19">
    <location>
        <begin position="412"/>
        <end position="435"/>
    </location>
</feature>
<keyword evidence="6" id="KW-0552">Olfaction</keyword>
<evidence type="ECO:0000256" key="19">
    <source>
        <dbReference type="SAM" id="Phobius"/>
    </source>
</evidence>
<keyword evidence="8" id="KW-0969">Cilium</keyword>
<evidence type="ECO:0000313" key="21">
    <source>
        <dbReference type="WBParaSite" id="Csp11.Scaffold630.g21491.t2"/>
    </source>
</evidence>
<evidence type="ECO:0000256" key="9">
    <source>
        <dbReference type="ARBA" id="ARBA00023136"/>
    </source>
</evidence>
<feature type="transmembrane region" description="Helical" evidence="19">
    <location>
        <begin position="264"/>
        <end position="286"/>
    </location>
</feature>
<dbReference type="WBParaSite" id="Csp11.Scaffold630.g21491.t2">
    <property type="protein sequence ID" value="Csp11.Scaffold630.g21491.t2"/>
    <property type="gene ID" value="Csp11.Scaffold630.g21491"/>
</dbReference>
<feature type="transmembrane region" description="Helical" evidence="19">
    <location>
        <begin position="35"/>
        <end position="55"/>
    </location>
</feature>
<evidence type="ECO:0000256" key="12">
    <source>
        <dbReference type="ARBA" id="ARBA00023273"/>
    </source>
</evidence>
<feature type="transmembrane region" description="Helical" evidence="19">
    <location>
        <begin position="75"/>
        <end position="97"/>
    </location>
</feature>
<reference evidence="21" key="1">
    <citation type="submission" date="2016-11" db="UniProtKB">
        <authorList>
            <consortium name="WormBaseParasite"/>
        </authorList>
    </citation>
    <scope>IDENTIFICATION</scope>
</reference>
<dbReference type="Pfam" id="PF10326">
    <property type="entry name" value="7TM_GPCR_Str"/>
    <property type="match status" value="1"/>
</dbReference>
<dbReference type="AlphaFoldDB" id="A0A1I7V1L9"/>
<keyword evidence="4" id="KW-0716">Sensory transduction</keyword>
<name>A0A1I7V1L9_9PELO</name>
<evidence type="ECO:0000313" key="20">
    <source>
        <dbReference type="Proteomes" id="UP000095282"/>
    </source>
</evidence>
<evidence type="ECO:0000256" key="4">
    <source>
        <dbReference type="ARBA" id="ARBA00022606"/>
    </source>
</evidence>
<dbReference type="SUPFAM" id="SSF81321">
    <property type="entry name" value="Family A G protein-coupled receptor-like"/>
    <property type="match status" value="2"/>
</dbReference>
<keyword evidence="20" id="KW-1185">Reference proteome</keyword>
<dbReference type="PANTHER" id="PTHR22943">
    <property type="entry name" value="7-TRANSMEMBRANE DOMAIN RECEPTOR C.ELEGANS"/>
    <property type="match status" value="1"/>
</dbReference>
<evidence type="ECO:0000256" key="16">
    <source>
        <dbReference type="ARBA" id="ARBA00067967"/>
    </source>
</evidence>
<evidence type="ECO:0000256" key="17">
    <source>
        <dbReference type="ARBA" id="ARBA00078653"/>
    </source>
</evidence>
<evidence type="ECO:0000256" key="10">
    <source>
        <dbReference type="ARBA" id="ARBA00023170"/>
    </source>
</evidence>
<evidence type="ECO:0000256" key="7">
    <source>
        <dbReference type="ARBA" id="ARBA00022989"/>
    </source>
</evidence>
<proteinExistence type="inferred from homology"/>
<evidence type="ECO:0000256" key="18">
    <source>
        <dbReference type="ARBA" id="ARBA00082489"/>
    </source>
</evidence>
<dbReference type="GO" id="GO:0038022">
    <property type="term" value="F:G protein-coupled olfactory receptor activity"/>
    <property type="evidence" value="ECO:0007669"/>
    <property type="project" value="TreeGrafter"/>
</dbReference>
<feature type="transmembrane region" description="Helical" evidence="19">
    <location>
        <begin position="191"/>
        <end position="214"/>
    </location>
</feature>